<keyword evidence="4" id="KW-1185">Reference proteome</keyword>
<comment type="caution">
    <text evidence="3">The sequence shown here is derived from an EMBL/GenBank/DDBJ whole genome shotgun (WGS) entry which is preliminary data.</text>
</comment>
<reference evidence="3 4" key="1">
    <citation type="submission" date="2018-10" db="EMBL/GenBank/DDBJ databases">
        <title>Genomic Encyclopedia of Type Strains, Phase IV (KMG-IV): sequencing the most valuable type-strain genomes for metagenomic binning, comparative biology and taxonomic classification.</title>
        <authorList>
            <person name="Goeker M."/>
        </authorList>
    </citation>
    <scope>NUCLEOTIDE SEQUENCE [LARGE SCALE GENOMIC DNA]</scope>
    <source>
        <strain evidence="3 4">DSM 22008</strain>
    </source>
</reference>
<protein>
    <submittedName>
        <fullName evidence="3">FecR family protein</fullName>
    </submittedName>
</protein>
<evidence type="ECO:0000313" key="3">
    <source>
        <dbReference type="EMBL" id="RKQ69304.1"/>
    </source>
</evidence>
<dbReference type="PANTHER" id="PTHR38731">
    <property type="entry name" value="LIPL45-RELATED LIPOPROTEIN-RELATED"/>
    <property type="match status" value="1"/>
</dbReference>
<dbReference type="Proteomes" id="UP000282211">
    <property type="component" value="Unassembled WGS sequence"/>
</dbReference>
<organism evidence="3 4">
    <name type="scientific">Litorimonas taeanensis</name>
    <dbReference type="NCBI Taxonomy" id="568099"/>
    <lineage>
        <taxon>Bacteria</taxon>
        <taxon>Pseudomonadati</taxon>
        <taxon>Pseudomonadota</taxon>
        <taxon>Alphaproteobacteria</taxon>
        <taxon>Maricaulales</taxon>
        <taxon>Robiginitomaculaceae</taxon>
    </lineage>
</organism>
<evidence type="ECO:0000256" key="1">
    <source>
        <dbReference type="SAM" id="SignalP"/>
    </source>
</evidence>
<evidence type="ECO:0000313" key="4">
    <source>
        <dbReference type="Proteomes" id="UP000282211"/>
    </source>
</evidence>
<dbReference type="AlphaFoldDB" id="A0A420WE53"/>
<dbReference type="RefSeq" id="WP_121101767.1">
    <property type="nucleotide sequence ID" value="NZ_RBII01000002.1"/>
</dbReference>
<proteinExistence type="predicted"/>
<accession>A0A420WE53</accession>
<gene>
    <name evidence="3" type="ORF">DES40_2103</name>
</gene>
<feature type="domain" description="FecR protein" evidence="2">
    <location>
        <begin position="64"/>
        <end position="149"/>
    </location>
</feature>
<name>A0A420WE53_9PROT</name>
<dbReference type="PANTHER" id="PTHR38731:SF3">
    <property type="entry name" value="BLL6125 PROTEIN"/>
    <property type="match status" value="1"/>
</dbReference>
<evidence type="ECO:0000259" key="2">
    <source>
        <dbReference type="Pfam" id="PF04773"/>
    </source>
</evidence>
<dbReference type="Pfam" id="PF04773">
    <property type="entry name" value="FecR"/>
    <property type="match status" value="1"/>
</dbReference>
<dbReference type="OrthoDB" id="9773411at2"/>
<feature type="chain" id="PRO_5019117031" evidence="1">
    <location>
        <begin position="26"/>
        <end position="303"/>
    </location>
</feature>
<dbReference type="EMBL" id="RBII01000002">
    <property type="protein sequence ID" value="RKQ69304.1"/>
    <property type="molecule type" value="Genomic_DNA"/>
</dbReference>
<keyword evidence="1" id="KW-0732">Signal</keyword>
<dbReference type="InterPro" id="IPR006860">
    <property type="entry name" value="FecR"/>
</dbReference>
<sequence length="303" mass="33007">MKGVIKSTIGVVTGLSSLFLTTAMADTIEVGRNSAVKGTVEIQSTGEAEKRQAIVKEPVFLGDNVNSRIGSSLQVLLKDNSTFTVGPQCDMVIDKFVYDPKKNNNSLSAKVRKGMFRFTSGKVSKTNPDEIKIYTPTATMGIRGTMVEVLVGPEAFLCAEKEGLLAGDIQMDHAGATLVILRGPGKNNSTANRVGEVEVVSAGQSVTLTESGTAILVTSKHDAPSQPFIVSDSLFNYFNRRLRTQPTREGNFRPFKIEESWFTPLPQLNEEETDFMTPLQSIEEADWPSRGLGEIDGLNEIDR</sequence>
<dbReference type="InParanoid" id="A0A420WE53"/>
<feature type="signal peptide" evidence="1">
    <location>
        <begin position="1"/>
        <end position="25"/>
    </location>
</feature>